<protein>
    <recommendedName>
        <fullName evidence="5">Peptidoglycan binding-like domain-containing protein</fullName>
    </recommendedName>
</protein>
<accession>A0A9R1CU39</accession>
<dbReference type="Proteomes" id="UP000825483">
    <property type="component" value="Unassembled WGS sequence"/>
</dbReference>
<reference evidence="3" key="1">
    <citation type="journal article" date="2022" name="Int. J. Syst. Evol. Microbiol.">
        <title>Prevotella lacticifex sp. nov., isolated from the rumen of cows.</title>
        <authorList>
            <person name="Shinkai T."/>
            <person name="Ikeyama N."/>
            <person name="Kumagai M."/>
            <person name="Ohmori H."/>
            <person name="Sakamoto M."/>
            <person name="Ohkuma M."/>
            <person name="Mitsumori M."/>
        </authorList>
    </citation>
    <scope>NUCLEOTIDE SEQUENCE</scope>
    <source>
        <strain evidence="3">R5076</strain>
    </source>
</reference>
<evidence type="ECO:0000313" key="3">
    <source>
        <dbReference type="EMBL" id="GJG57382.1"/>
    </source>
</evidence>
<name>A0A9R1CU39_9BACT</name>
<keyword evidence="2" id="KW-0732">Signal</keyword>
<dbReference type="RefSeq" id="WP_223929613.1">
    <property type="nucleotide sequence ID" value="NZ_BPTU01000003.1"/>
</dbReference>
<comment type="caution">
    <text evidence="3">The sequence shown here is derived from an EMBL/GenBank/DDBJ whole genome shotgun (WGS) entry which is preliminary data.</text>
</comment>
<evidence type="ECO:0000256" key="1">
    <source>
        <dbReference type="SAM" id="MobiDB-lite"/>
    </source>
</evidence>
<evidence type="ECO:0000256" key="2">
    <source>
        <dbReference type="SAM" id="SignalP"/>
    </source>
</evidence>
<feature type="signal peptide" evidence="2">
    <location>
        <begin position="1"/>
        <end position="28"/>
    </location>
</feature>
<dbReference type="InterPro" id="IPR036366">
    <property type="entry name" value="PGBDSf"/>
</dbReference>
<sequence>MKNGNQKIIRSMLISAMVSLLHSPKAHALSIKSSDKDINHDSLRKANRKVFKNILKVNREGRTSLIAQHSSHASHASHSSHYSSSGNGSSTSQNYSAQSVYSAGGTVRVDKNKQSFAPVSSRRDASQYKLGDRSLSLNMYGTDVDELVSILVKIKLLKREEITKKYGFTVYNKKVFSSIKRLQEKYKLRSTGIVDDNTLSVIKKEKNAKK</sequence>
<evidence type="ECO:0008006" key="5">
    <source>
        <dbReference type="Google" id="ProtNLM"/>
    </source>
</evidence>
<dbReference type="SUPFAM" id="SSF47090">
    <property type="entry name" value="PGBD-like"/>
    <property type="match status" value="1"/>
</dbReference>
<feature type="compositionally biased region" description="Low complexity" evidence="1">
    <location>
        <begin position="68"/>
        <end position="96"/>
    </location>
</feature>
<gene>
    <name evidence="3" type="ORF">PRLR5076_02330</name>
</gene>
<keyword evidence="4" id="KW-1185">Reference proteome</keyword>
<feature type="region of interest" description="Disordered" evidence="1">
    <location>
        <begin position="68"/>
        <end position="97"/>
    </location>
</feature>
<organism evidence="3 4">
    <name type="scientific">Prevotella lacticifex</name>
    <dbReference type="NCBI Taxonomy" id="2854755"/>
    <lineage>
        <taxon>Bacteria</taxon>
        <taxon>Pseudomonadati</taxon>
        <taxon>Bacteroidota</taxon>
        <taxon>Bacteroidia</taxon>
        <taxon>Bacteroidales</taxon>
        <taxon>Prevotellaceae</taxon>
        <taxon>Prevotella</taxon>
    </lineage>
</organism>
<dbReference type="InterPro" id="IPR036365">
    <property type="entry name" value="PGBD-like_sf"/>
</dbReference>
<dbReference type="AlphaFoldDB" id="A0A9R1CU39"/>
<evidence type="ECO:0000313" key="4">
    <source>
        <dbReference type="Proteomes" id="UP000825483"/>
    </source>
</evidence>
<dbReference type="EMBL" id="BPUB01000001">
    <property type="protein sequence ID" value="GJG57382.1"/>
    <property type="molecule type" value="Genomic_DNA"/>
</dbReference>
<dbReference type="GeneID" id="72468288"/>
<proteinExistence type="predicted"/>
<dbReference type="Gene3D" id="1.10.101.10">
    <property type="entry name" value="PGBD-like superfamily/PGBD"/>
    <property type="match status" value="1"/>
</dbReference>
<feature type="chain" id="PRO_5040162131" description="Peptidoglycan binding-like domain-containing protein" evidence="2">
    <location>
        <begin position="29"/>
        <end position="210"/>
    </location>
</feature>